<comment type="caution">
    <text evidence="1">The sequence shown here is derived from an EMBL/GenBank/DDBJ whole genome shotgun (WGS) entry which is preliminary data.</text>
</comment>
<protein>
    <recommendedName>
        <fullName evidence="3">Lipoprotein</fullName>
    </recommendedName>
</protein>
<dbReference type="EMBL" id="JBEPSB010000002">
    <property type="protein sequence ID" value="MET4559648.1"/>
    <property type="molecule type" value="Genomic_DNA"/>
</dbReference>
<accession>A0ABV2PFC1</accession>
<evidence type="ECO:0008006" key="3">
    <source>
        <dbReference type="Google" id="ProtNLM"/>
    </source>
</evidence>
<reference evidence="1 2" key="1">
    <citation type="submission" date="2024-06" db="EMBL/GenBank/DDBJ databases">
        <title>Sorghum-associated microbial communities from plants grown in Nebraska, USA.</title>
        <authorList>
            <person name="Schachtman D."/>
        </authorList>
    </citation>
    <scope>NUCLEOTIDE SEQUENCE [LARGE SCALE GENOMIC DNA]</scope>
    <source>
        <strain evidence="1 2">736</strain>
    </source>
</reference>
<name>A0ABV2PFC1_9BACI</name>
<proteinExistence type="predicted"/>
<dbReference type="PROSITE" id="PS51257">
    <property type="entry name" value="PROKAR_LIPOPROTEIN"/>
    <property type="match status" value="1"/>
</dbReference>
<dbReference type="RefSeq" id="WP_107924382.1">
    <property type="nucleotide sequence ID" value="NZ_CP073713.1"/>
</dbReference>
<evidence type="ECO:0000313" key="2">
    <source>
        <dbReference type="Proteomes" id="UP001549363"/>
    </source>
</evidence>
<organism evidence="1 2">
    <name type="scientific">Lysinibacillus parviboronicapiens</name>
    <dbReference type="NCBI Taxonomy" id="436516"/>
    <lineage>
        <taxon>Bacteria</taxon>
        <taxon>Bacillati</taxon>
        <taxon>Bacillota</taxon>
        <taxon>Bacilli</taxon>
        <taxon>Bacillales</taxon>
        <taxon>Bacillaceae</taxon>
        <taxon>Lysinibacillus</taxon>
    </lineage>
</organism>
<gene>
    <name evidence="1" type="ORF">ABIA69_000791</name>
</gene>
<sequence>MKKLFLSTALVLSLGLAGCGDDLSKEAPVEKKTEQKTGKKEMTSVPNYTIEEEHIDGSIWYVTLLTPSTSEEELNALVEHTAELAKKESLIIDSIFVKVKTKDSVAKSYAATGKVALSNRGKAQTGLADTNKFEFEYYVDKRLHVLNNVVNN</sequence>
<evidence type="ECO:0000313" key="1">
    <source>
        <dbReference type="EMBL" id="MET4559648.1"/>
    </source>
</evidence>
<dbReference type="Proteomes" id="UP001549363">
    <property type="component" value="Unassembled WGS sequence"/>
</dbReference>
<keyword evidence="2" id="KW-1185">Reference proteome</keyword>